<dbReference type="InterPro" id="IPR006141">
    <property type="entry name" value="Intein_N"/>
</dbReference>
<sequence>MIGPNAAYTTTSDAFDQTITQSYGGGTQTYGYDALGRALQAGFSYTGTGNDLAGDDSGATYVRDPGSGLVGAASAGNTRLVWTDLHDDVVGQFTATGTALSGSTVYDPLGSVQKTGGMIGNLGYQSEYTETSTGRVNMAARWYNTGTGQFDNRDTMANSPVPDSINANRYQYGSANPMTTTDPTGHWSLWGAAKSAASAVSSATSSAYHAATSCASQAVSYASSYASYAYHSVASTYYAVKAKAYSAVAKVARHTGFKRVAKWAEHGRKRAAKKSREQHHKAYKAHQEAKRKGTALKHRVVRAVTKVAKKVHDAAKKTVKYVKEHKKQIIAVVATVATIAASVALGPVGGMVAGIAINLIKDAASGNIHSLSDLGNSLASSAVSATIGLVTGGLGGAIGGKLAGYAACKLGAGLAGKMISGAISGGVGGGISDAAEQLATTGHVNWSQTANAAKTGAIIGAVTGARTRCHSFDPSTQVLMADGSTKKIGEVQLGDKVLATDPKTGQTEGEPVSVLHHHQDSDFADVTVKDDKTGETTVVKATANHPFWNATTGEWTEAKDLKAGDKLRNADGETTQTVAAIKLWTGLKWMDDLTVNNIHTYYVLAGGTAVLVHNNLQPGPGGCKSVKDIGDELGAWQKDTPTKGQVINITNNGVEKVGNQLRSGAHGRSNEIDSILRESPNIGNPSAGIHPTAKHVEPIVALAMRDRGIKSADVVVNYPIGPCSGVYSCRRAVPAILPKGSVLNVWHPGNGYAEPFPLRGEAELSGE</sequence>
<dbReference type="NCBIfam" id="TIGR03696">
    <property type="entry name" value="Rhs_assc_core"/>
    <property type="match status" value="1"/>
</dbReference>
<gene>
    <name evidence="3" type="ORF">Acy02nite_89410</name>
</gene>
<comment type="caution">
    <text evidence="3">The sequence shown here is derived from an EMBL/GenBank/DDBJ whole genome shotgun (WGS) entry which is preliminary data.</text>
</comment>
<feature type="domain" description="Hint" evidence="2">
    <location>
        <begin position="469"/>
        <end position="571"/>
    </location>
</feature>
<dbReference type="InterPro" id="IPR032724">
    <property type="entry name" value="SCP1.201-like"/>
</dbReference>
<dbReference type="EMBL" id="BOMH01000095">
    <property type="protein sequence ID" value="GID71060.1"/>
    <property type="molecule type" value="Genomic_DNA"/>
</dbReference>
<dbReference type="CDD" id="cd00081">
    <property type="entry name" value="Hint"/>
    <property type="match status" value="1"/>
</dbReference>
<reference evidence="3" key="1">
    <citation type="submission" date="2021-01" db="EMBL/GenBank/DDBJ databases">
        <title>Whole genome shotgun sequence of Actinoplanes cyaneus NBRC 14990.</title>
        <authorList>
            <person name="Komaki H."/>
            <person name="Tamura T."/>
        </authorList>
    </citation>
    <scope>NUCLEOTIDE SEQUENCE</scope>
    <source>
        <strain evidence="3">NBRC 14990</strain>
    </source>
</reference>
<accession>A0A919M618</accession>
<dbReference type="InterPro" id="IPR003587">
    <property type="entry name" value="Hint_dom_N"/>
</dbReference>
<evidence type="ECO:0000313" key="3">
    <source>
        <dbReference type="EMBL" id="GID71060.1"/>
    </source>
</evidence>
<keyword evidence="4" id="KW-1185">Reference proteome</keyword>
<keyword evidence="1" id="KW-1133">Transmembrane helix</keyword>
<keyword evidence="1" id="KW-0472">Membrane</keyword>
<dbReference type="PROSITE" id="PS50817">
    <property type="entry name" value="INTEIN_N_TER"/>
    <property type="match status" value="1"/>
</dbReference>
<dbReference type="InterPro" id="IPR022385">
    <property type="entry name" value="Rhs_assc_core"/>
</dbReference>
<dbReference type="Proteomes" id="UP000619479">
    <property type="component" value="Unassembled WGS sequence"/>
</dbReference>
<keyword evidence="1" id="KW-0812">Transmembrane</keyword>
<dbReference type="SUPFAM" id="SSF51294">
    <property type="entry name" value="Hedgehog/intein (Hint) domain"/>
    <property type="match status" value="1"/>
</dbReference>
<dbReference type="SMART" id="SM00306">
    <property type="entry name" value="HintN"/>
    <property type="match status" value="1"/>
</dbReference>
<evidence type="ECO:0000313" key="4">
    <source>
        <dbReference type="Proteomes" id="UP000619479"/>
    </source>
</evidence>
<dbReference type="GO" id="GO:0016539">
    <property type="term" value="P:intein-mediated protein splicing"/>
    <property type="evidence" value="ECO:0007669"/>
    <property type="project" value="InterPro"/>
</dbReference>
<dbReference type="RefSeq" id="WP_203755718.1">
    <property type="nucleotide sequence ID" value="NZ_BAAAUC010000088.1"/>
</dbReference>
<dbReference type="Gene3D" id="2.180.10.10">
    <property type="entry name" value="RHS repeat-associated core"/>
    <property type="match status" value="1"/>
</dbReference>
<dbReference type="Pfam" id="PF14428">
    <property type="entry name" value="DddA-like"/>
    <property type="match status" value="1"/>
</dbReference>
<dbReference type="Gene3D" id="2.170.16.10">
    <property type="entry name" value="Hedgehog/Intein (Hint) domain"/>
    <property type="match status" value="1"/>
</dbReference>
<dbReference type="Pfam" id="PF07591">
    <property type="entry name" value="PT-HINT"/>
    <property type="match status" value="1"/>
</dbReference>
<name>A0A919M618_9ACTN</name>
<evidence type="ECO:0000259" key="2">
    <source>
        <dbReference type="SMART" id="SM00306"/>
    </source>
</evidence>
<protein>
    <recommendedName>
        <fullName evidence="2">Hint domain-containing protein</fullName>
    </recommendedName>
</protein>
<feature type="transmembrane region" description="Helical" evidence="1">
    <location>
        <begin position="329"/>
        <end position="357"/>
    </location>
</feature>
<evidence type="ECO:0000256" key="1">
    <source>
        <dbReference type="SAM" id="Phobius"/>
    </source>
</evidence>
<dbReference type="AlphaFoldDB" id="A0A919M618"/>
<proteinExistence type="predicted"/>
<organism evidence="3 4">
    <name type="scientific">Actinoplanes cyaneus</name>
    <dbReference type="NCBI Taxonomy" id="52696"/>
    <lineage>
        <taxon>Bacteria</taxon>
        <taxon>Bacillati</taxon>
        <taxon>Actinomycetota</taxon>
        <taxon>Actinomycetes</taxon>
        <taxon>Micromonosporales</taxon>
        <taxon>Micromonosporaceae</taxon>
        <taxon>Actinoplanes</taxon>
    </lineage>
</organism>
<dbReference type="InterPro" id="IPR036844">
    <property type="entry name" value="Hint_dom_sf"/>
</dbReference>